<dbReference type="OrthoDB" id="9782846at2"/>
<dbReference type="AlphaFoldDB" id="A0A3B0C7J1"/>
<sequence length="434" mass="47711">MLNPLLKGAVALLMATAVLAACGPGPGSGSKQSSDQTKTSNQGAAPVKVSTEPVTLKFYAHVAALDQSTFQTYFADVVKRTNPNITLEFSFGARGKLEEWIAAGTIPDILYSGSDNYMSLQDLGVLEDMTDRLKLNGLDLSVFTPDSIQTMRDLAGGNMTGIPFSRNGAALFYNKEMFDKFAVPYPTNGMTYDDVIGLARKMTVTQGGIQYIGWEPGFPDANISPFVQPLVDPKTGKALIDTPAYKKVFEMMKTGYEIPGFMGPKDLFRYTPSHFVNDQIVGMYVDWYNKMMPQLLEADAKGKVPNWDIVTVPNFPEYVGVGRHESVQFLAIAKQSKYKDQAMQVLKAVSSLEAQLLQSRNGRISVLNDSEIRKQFSQDVKAFQGKQMDNLFKFKAASSTPSSIYDDAVTTIVRNVAKEIAVNKKDVNTALREA</sequence>
<dbReference type="PROSITE" id="PS51257">
    <property type="entry name" value="PROKAR_LIPOPROTEIN"/>
    <property type="match status" value="1"/>
</dbReference>
<name>A0A3B0C7J1_9BACL</name>
<dbReference type="Gene3D" id="3.40.190.10">
    <property type="entry name" value="Periplasmic binding protein-like II"/>
    <property type="match status" value="1"/>
</dbReference>
<reference evidence="6 7" key="1">
    <citation type="journal article" date="2007" name="Int. J. Syst. Evol. Microbiol.">
        <title>Paenibacillus ginsengarvi sp. nov., isolated from soil from ginseng cultivation.</title>
        <authorList>
            <person name="Yoon M.H."/>
            <person name="Ten L.N."/>
            <person name="Im W.T."/>
        </authorList>
    </citation>
    <scope>NUCLEOTIDE SEQUENCE [LARGE SCALE GENOMIC DNA]</scope>
    <source>
        <strain evidence="6 7">KCTC 13059</strain>
    </source>
</reference>
<comment type="caution">
    <text evidence="6">The sequence shown here is derived from an EMBL/GenBank/DDBJ whole genome shotgun (WGS) entry which is preliminary data.</text>
</comment>
<evidence type="ECO:0000256" key="1">
    <source>
        <dbReference type="ARBA" id="ARBA00008520"/>
    </source>
</evidence>
<evidence type="ECO:0000256" key="4">
    <source>
        <dbReference type="SAM" id="MobiDB-lite"/>
    </source>
</evidence>
<keyword evidence="3 5" id="KW-0732">Signal</keyword>
<keyword evidence="7" id="KW-1185">Reference proteome</keyword>
<dbReference type="Pfam" id="PF01547">
    <property type="entry name" value="SBP_bac_1"/>
    <property type="match status" value="1"/>
</dbReference>
<evidence type="ECO:0000313" key="7">
    <source>
        <dbReference type="Proteomes" id="UP000282311"/>
    </source>
</evidence>
<protein>
    <submittedName>
        <fullName evidence="6">Extracellular solute-binding protein</fullName>
    </submittedName>
</protein>
<evidence type="ECO:0000313" key="6">
    <source>
        <dbReference type="EMBL" id="RKN81982.1"/>
    </source>
</evidence>
<organism evidence="6 7">
    <name type="scientific">Paenibacillus ginsengarvi</name>
    <dbReference type="NCBI Taxonomy" id="400777"/>
    <lineage>
        <taxon>Bacteria</taxon>
        <taxon>Bacillati</taxon>
        <taxon>Bacillota</taxon>
        <taxon>Bacilli</taxon>
        <taxon>Bacillales</taxon>
        <taxon>Paenibacillaceae</taxon>
        <taxon>Paenibacillus</taxon>
    </lineage>
</organism>
<feature type="signal peptide" evidence="5">
    <location>
        <begin position="1"/>
        <end position="20"/>
    </location>
</feature>
<dbReference type="PANTHER" id="PTHR43649">
    <property type="entry name" value="ARABINOSE-BINDING PROTEIN-RELATED"/>
    <property type="match status" value="1"/>
</dbReference>
<dbReference type="InterPro" id="IPR050490">
    <property type="entry name" value="Bact_solute-bd_prot1"/>
</dbReference>
<keyword evidence="2" id="KW-0813">Transport</keyword>
<comment type="similarity">
    <text evidence="1">Belongs to the bacterial solute-binding protein 1 family.</text>
</comment>
<feature type="region of interest" description="Disordered" evidence="4">
    <location>
        <begin position="25"/>
        <end position="46"/>
    </location>
</feature>
<gene>
    <name evidence="6" type="ORF">D7M11_18565</name>
</gene>
<dbReference type="SUPFAM" id="SSF53850">
    <property type="entry name" value="Periplasmic binding protein-like II"/>
    <property type="match status" value="1"/>
</dbReference>
<dbReference type="PANTHER" id="PTHR43649:SF12">
    <property type="entry name" value="DIACETYLCHITOBIOSE BINDING PROTEIN DASA"/>
    <property type="match status" value="1"/>
</dbReference>
<dbReference type="Proteomes" id="UP000282311">
    <property type="component" value="Unassembled WGS sequence"/>
</dbReference>
<evidence type="ECO:0000256" key="5">
    <source>
        <dbReference type="SAM" id="SignalP"/>
    </source>
</evidence>
<evidence type="ECO:0000256" key="3">
    <source>
        <dbReference type="ARBA" id="ARBA00022729"/>
    </source>
</evidence>
<proteinExistence type="inferred from homology"/>
<dbReference type="EMBL" id="RBAH01000013">
    <property type="protein sequence ID" value="RKN81982.1"/>
    <property type="molecule type" value="Genomic_DNA"/>
</dbReference>
<feature type="compositionally biased region" description="Low complexity" evidence="4">
    <location>
        <begin position="25"/>
        <end position="34"/>
    </location>
</feature>
<dbReference type="GO" id="GO:0055085">
    <property type="term" value="P:transmembrane transport"/>
    <property type="evidence" value="ECO:0007669"/>
    <property type="project" value="InterPro"/>
</dbReference>
<evidence type="ECO:0000256" key="2">
    <source>
        <dbReference type="ARBA" id="ARBA00022448"/>
    </source>
</evidence>
<dbReference type="PROSITE" id="PS01037">
    <property type="entry name" value="SBP_BACTERIAL_1"/>
    <property type="match status" value="1"/>
</dbReference>
<dbReference type="InterPro" id="IPR006061">
    <property type="entry name" value="SBP_1_CS"/>
</dbReference>
<dbReference type="InterPro" id="IPR006059">
    <property type="entry name" value="SBP"/>
</dbReference>
<feature type="chain" id="PRO_5017243313" evidence="5">
    <location>
        <begin position="21"/>
        <end position="434"/>
    </location>
</feature>
<accession>A0A3B0C7J1</accession>